<dbReference type="Gene3D" id="1.25.40.10">
    <property type="entry name" value="Tetratricopeptide repeat domain"/>
    <property type="match status" value="2"/>
</dbReference>
<keyword evidence="1" id="KW-0677">Repeat</keyword>
<dbReference type="PANTHER" id="PTHR44858">
    <property type="entry name" value="TETRATRICOPEPTIDE REPEAT PROTEIN 6"/>
    <property type="match status" value="1"/>
</dbReference>
<dbReference type="Proteomes" id="UP000049855">
    <property type="component" value="Unassembled WGS sequence"/>
</dbReference>
<name>A0A0U1L0N2_9FIRM</name>
<dbReference type="Pfam" id="PF00515">
    <property type="entry name" value="TPR_1"/>
    <property type="match status" value="1"/>
</dbReference>
<dbReference type="SUPFAM" id="SSF48452">
    <property type="entry name" value="TPR-like"/>
    <property type="match status" value="1"/>
</dbReference>
<evidence type="ECO:0000256" key="1">
    <source>
        <dbReference type="ARBA" id="ARBA00022737"/>
    </source>
</evidence>
<feature type="repeat" description="TPR" evidence="3">
    <location>
        <begin position="81"/>
        <end position="114"/>
    </location>
</feature>
<dbReference type="PANTHER" id="PTHR44858:SF1">
    <property type="entry name" value="UDP-N-ACETYLGLUCOSAMINE--PEPTIDE N-ACETYLGLUCOSAMINYLTRANSFERASE SPINDLY-RELATED"/>
    <property type="match status" value="1"/>
</dbReference>
<feature type="repeat" description="TPR" evidence="3">
    <location>
        <begin position="115"/>
        <end position="148"/>
    </location>
</feature>
<sequence>MKKQGFIIAFVLLLYCLGIPGAVGIAAEKQAAVDDDQIIADSNEIIADNPYDTVAYYKRGKAYFAKKQYDLALKDYNRVIAGAFLDQGYLYEKRGEDDKAIEDYRLAILNDPTYEMAYDHRGFMYNKIGKYDLALIDCNKAIELNPKYPAGYLNKGTAYEKQHLYKEAIAAYRSLLANVPVEDTHHREAAIKRIRALGGTVE</sequence>
<evidence type="ECO:0000256" key="2">
    <source>
        <dbReference type="ARBA" id="ARBA00022803"/>
    </source>
</evidence>
<dbReference type="AlphaFoldDB" id="A0A0U1L0N2"/>
<dbReference type="InterPro" id="IPR019734">
    <property type="entry name" value="TPR_rpt"/>
</dbReference>
<organism evidence="4 5">
    <name type="scientific">Sporomusa ovata</name>
    <dbReference type="NCBI Taxonomy" id="2378"/>
    <lineage>
        <taxon>Bacteria</taxon>
        <taxon>Bacillati</taxon>
        <taxon>Bacillota</taxon>
        <taxon>Negativicutes</taxon>
        <taxon>Selenomonadales</taxon>
        <taxon>Sporomusaceae</taxon>
        <taxon>Sporomusa</taxon>
    </lineage>
</organism>
<dbReference type="SMART" id="SM00028">
    <property type="entry name" value="TPR"/>
    <property type="match status" value="4"/>
</dbReference>
<dbReference type="InterPro" id="IPR011990">
    <property type="entry name" value="TPR-like_helical_dom_sf"/>
</dbReference>
<proteinExistence type="predicted"/>
<keyword evidence="2 3" id="KW-0802">TPR repeat</keyword>
<dbReference type="PROSITE" id="PS50005">
    <property type="entry name" value="TPR"/>
    <property type="match status" value="2"/>
</dbReference>
<dbReference type="Pfam" id="PF13181">
    <property type="entry name" value="TPR_8"/>
    <property type="match status" value="2"/>
</dbReference>
<accession>A0A0U1L0N2</accession>
<dbReference type="EMBL" id="CTRP01000012">
    <property type="protein sequence ID" value="CQR73238.1"/>
    <property type="molecule type" value="Genomic_DNA"/>
</dbReference>
<dbReference type="Pfam" id="PF13174">
    <property type="entry name" value="TPR_6"/>
    <property type="match status" value="1"/>
</dbReference>
<dbReference type="InterPro" id="IPR050498">
    <property type="entry name" value="Ycf3"/>
</dbReference>
<dbReference type="GO" id="GO:0009279">
    <property type="term" value="C:cell outer membrane"/>
    <property type="evidence" value="ECO:0007669"/>
    <property type="project" value="TreeGrafter"/>
</dbReference>
<protein>
    <submittedName>
        <fullName evidence="4">TPR domain protein</fullName>
    </submittedName>
</protein>
<evidence type="ECO:0000256" key="3">
    <source>
        <dbReference type="PROSITE-ProRule" id="PRU00339"/>
    </source>
</evidence>
<dbReference type="RefSeq" id="WP_051171512.1">
    <property type="nucleotide sequence ID" value="NZ_CTRP01000012.1"/>
</dbReference>
<reference evidence="5" key="1">
    <citation type="submission" date="2015-03" db="EMBL/GenBank/DDBJ databases">
        <authorList>
            <person name="Nijsse Bart"/>
        </authorList>
    </citation>
    <scope>NUCLEOTIDE SEQUENCE [LARGE SCALE GENOMIC DNA]</scope>
</reference>
<dbReference type="GO" id="GO:0046813">
    <property type="term" value="P:receptor-mediated virion attachment to host cell"/>
    <property type="evidence" value="ECO:0007669"/>
    <property type="project" value="TreeGrafter"/>
</dbReference>
<gene>
    <name evidence="4" type="ORF">SpAn4DRAFT_2470</name>
</gene>
<keyword evidence="5" id="KW-1185">Reference proteome</keyword>
<evidence type="ECO:0000313" key="5">
    <source>
        <dbReference type="Proteomes" id="UP000049855"/>
    </source>
</evidence>
<evidence type="ECO:0000313" key="4">
    <source>
        <dbReference type="EMBL" id="CQR73238.1"/>
    </source>
</evidence>